<name>A0ABU8V2I4_9NEIS</name>
<reference evidence="1 2" key="1">
    <citation type="submission" date="2023-12" db="EMBL/GenBank/DDBJ databases">
        <title>Evaluation and characterization of a potential secondary metabolite violacein from indigenous Chromobacterium amazonense SAM215.</title>
        <authorList>
            <person name="Tarafdar M.R."/>
            <person name="Abedin S.M."/>
            <person name="Atiqua A."/>
            <person name="Saha A."/>
            <person name="Khan S.N."/>
        </authorList>
    </citation>
    <scope>NUCLEOTIDE SEQUENCE [LARGE SCALE GENOMIC DNA]</scope>
    <source>
        <strain evidence="1 2">SAM215</strain>
    </source>
</reference>
<sequence>MTTNAQKPKKVYGARGVTESKIVQARLLPVERYLFTCVKHKLGTTDSNLGRDLINMAMPLLLAEHGLTEWANDTLKAYNA</sequence>
<organism evidence="1 2">
    <name type="scientific">Chromobacterium amazonense</name>
    <dbReference type="NCBI Taxonomy" id="1382803"/>
    <lineage>
        <taxon>Bacteria</taxon>
        <taxon>Pseudomonadati</taxon>
        <taxon>Pseudomonadota</taxon>
        <taxon>Betaproteobacteria</taxon>
        <taxon>Neisseriales</taxon>
        <taxon>Chromobacteriaceae</taxon>
        <taxon>Chromobacterium</taxon>
    </lineage>
</organism>
<gene>
    <name evidence="1" type="ORF">QCL97_011465</name>
</gene>
<dbReference type="RefSeq" id="WP_307909707.1">
    <property type="nucleotide sequence ID" value="NZ_JAVFJF020000021.1"/>
</dbReference>
<evidence type="ECO:0000313" key="2">
    <source>
        <dbReference type="Proteomes" id="UP001224516"/>
    </source>
</evidence>
<dbReference type="EMBL" id="JAVFJF020000021">
    <property type="protein sequence ID" value="MEJ8675344.1"/>
    <property type="molecule type" value="Genomic_DNA"/>
</dbReference>
<dbReference type="Proteomes" id="UP001224516">
    <property type="component" value="Unassembled WGS sequence"/>
</dbReference>
<comment type="caution">
    <text evidence="1">The sequence shown here is derived from an EMBL/GenBank/DDBJ whole genome shotgun (WGS) entry which is preliminary data.</text>
</comment>
<proteinExistence type="predicted"/>
<protein>
    <submittedName>
        <fullName evidence="1">Uncharacterized protein</fullName>
    </submittedName>
</protein>
<accession>A0ABU8V2I4</accession>
<keyword evidence="2" id="KW-1185">Reference proteome</keyword>
<evidence type="ECO:0000313" key="1">
    <source>
        <dbReference type="EMBL" id="MEJ8675344.1"/>
    </source>
</evidence>